<feature type="chain" id="PRO_5020544493" description="Carboxypeptidase regulatory-like domain-containing protein" evidence="1">
    <location>
        <begin position="27"/>
        <end position="552"/>
    </location>
</feature>
<feature type="signal peptide" evidence="1">
    <location>
        <begin position="1"/>
        <end position="26"/>
    </location>
</feature>
<sequence>MKIHGKKNWIKRLLVVLVALTLVACGDSDNDNPVSTPATSSTITGVAAKGAAMANANVILVDSTGKRLAAKTDGNGKYIITGNDLTPPFAVEVTDGNGDTFYSVSMDFGCINITPLTGAITSALLDGADPATIMNQLSTVTAAKITKAQNELKAVMAPLLEAYGAKDMDLICGEFQANSRGIDALLDAVRVEIDGASGTLTLKSTSDQVIVEATLDTNGATLTTPLNLNNIPELTDKVYGHDYHVVDFNTATTDETSEVNWGSARFIADGYVTLAISQTNNGDVGSTVYDYSLSDTGILKVDGDAGVEGACNADKSLMVLSDVSSNDGDTGMVFFIKKSTETPAIDGDYAMMYFTRNNTGEFETDSWPTDLHFTWDVNNKEAAYDDDGTPAALTYGADGTLSGPNGLTVFPTCEGTILVAPHASPDDPGVTLLVKKPTAPFPDFSDTNINAMADFITPGFVINTESNSFTGQRNMMLIARQTDTSGALSLGSIISGATVQCENGVFQKMNGATAVEGSFGVYPHEGIFLWVDEKEDDADHNFGFHMGFRTNP</sequence>
<keyword evidence="1" id="KW-0732">Signal</keyword>
<organism evidence="2 3">
    <name type="scientific">Desulfoluna butyratoxydans</name>
    <dbReference type="NCBI Taxonomy" id="231438"/>
    <lineage>
        <taxon>Bacteria</taxon>
        <taxon>Pseudomonadati</taxon>
        <taxon>Thermodesulfobacteriota</taxon>
        <taxon>Desulfobacteria</taxon>
        <taxon>Desulfobacterales</taxon>
        <taxon>Desulfolunaceae</taxon>
        <taxon>Desulfoluna</taxon>
    </lineage>
</organism>
<accession>A0A4V6IM09</accession>
<dbReference type="PROSITE" id="PS51257">
    <property type="entry name" value="PROKAR_LIPOPROTEIN"/>
    <property type="match status" value="1"/>
</dbReference>
<keyword evidence="3" id="KW-1185">Reference proteome</keyword>
<proteinExistence type="predicted"/>
<dbReference type="RefSeq" id="WP_180146592.1">
    <property type="nucleotide sequence ID" value="NZ_CAADHO010000014.1"/>
</dbReference>
<protein>
    <recommendedName>
        <fullName evidence="4">Carboxypeptidase regulatory-like domain-containing protein</fullName>
    </recommendedName>
</protein>
<gene>
    <name evidence="2" type="ORF">MSL71_49070</name>
</gene>
<dbReference type="AlphaFoldDB" id="A0A4V6IM09"/>
<evidence type="ECO:0000256" key="1">
    <source>
        <dbReference type="SAM" id="SignalP"/>
    </source>
</evidence>
<evidence type="ECO:0000313" key="3">
    <source>
        <dbReference type="Proteomes" id="UP000507962"/>
    </source>
</evidence>
<reference evidence="2 3" key="1">
    <citation type="submission" date="2019-03" db="EMBL/GenBank/DDBJ databases">
        <authorList>
            <person name="Nijsse B."/>
        </authorList>
    </citation>
    <scope>NUCLEOTIDE SEQUENCE [LARGE SCALE GENOMIC DNA]</scope>
    <source>
        <strain evidence="2">Desulfoluna butyratoxydans MSL71</strain>
    </source>
</reference>
<evidence type="ECO:0000313" key="2">
    <source>
        <dbReference type="EMBL" id="VFQ47218.1"/>
    </source>
</evidence>
<dbReference type="Proteomes" id="UP000507962">
    <property type="component" value="Unassembled WGS sequence"/>
</dbReference>
<name>A0A4V6IM09_9BACT</name>
<evidence type="ECO:0008006" key="4">
    <source>
        <dbReference type="Google" id="ProtNLM"/>
    </source>
</evidence>
<dbReference type="EMBL" id="CAADHO010000014">
    <property type="protein sequence ID" value="VFQ47218.1"/>
    <property type="molecule type" value="Genomic_DNA"/>
</dbReference>